<evidence type="ECO:0000313" key="1">
    <source>
        <dbReference type="EMBL" id="KAH3873140.1"/>
    </source>
</evidence>
<name>A0A9D4M9A9_DREPO</name>
<dbReference type="EMBL" id="JAIWYP010000002">
    <property type="protein sequence ID" value="KAH3873140.1"/>
    <property type="molecule type" value="Genomic_DNA"/>
</dbReference>
<comment type="caution">
    <text evidence="1">The sequence shown here is derived from an EMBL/GenBank/DDBJ whole genome shotgun (WGS) entry which is preliminary data.</text>
</comment>
<evidence type="ECO:0000313" key="2">
    <source>
        <dbReference type="Proteomes" id="UP000828390"/>
    </source>
</evidence>
<keyword evidence="2" id="KW-1185">Reference proteome</keyword>
<accession>A0A9D4M9A9</accession>
<organism evidence="1 2">
    <name type="scientific">Dreissena polymorpha</name>
    <name type="common">Zebra mussel</name>
    <name type="synonym">Mytilus polymorpha</name>
    <dbReference type="NCBI Taxonomy" id="45954"/>
    <lineage>
        <taxon>Eukaryota</taxon>
        <taxon>Metazoa</taxon>
        <taxon>Spiralia</taxon>
        <taxon>Lophotrochozoa</taxon>
        <taxon>Mollusca</taxon>
        <taxon>Bivalvia</taxon>
        <taxon>Autobranchia</taxon>
        <taxon>Heteroconchia</taxon>
        <taxon>Euheterodonta</taxon>
        <taxon>Imparidentia</taxon>
        <taxon>Neoheterodontei</taxon>
        <taxon>Myida</taxon>
        <taxon>Dreissenoidea</taxon>
        <taxon>Dreissenidae</taxon>
        <taxon>Dreissena</taxon>
    </lineage>
</organism>
<gene>
    <name evidence="1" type="ORF">DPMN_036367</name>
</gene>
<dbReference type="Proteomes" id="UP000828390">
    <property type="component" value="Unassembled WGS sequence"/>
</dbReference>
<reference evidence="1" key="1">
    <citation type="journal article" date="2019" name="bioRxiv">
        <title>The Genome of the Zebra Mussel, Dreissena polymorpha: A Resource for Invasive Species Research.</title>
        <authorList>
            <person name="McCartney M.A."/>
            <person name="Auch B."/>
            <person name="Kono T."/>
            <person name="Mallez S."/>
            <person name="Zhang Y."/>
            <person name="Obille A."/>
            <person name="Becker A."/>
            <person name="Abrahante J.E."/>
            <person name="Garbe J."/>
            <person name="Badalamenti J.P."/>
            <person name="Herman A."/>
            <person name="Mangelson H."/>
            <person name="Liachko I."/>
            <person name="Sullivan S."/>
            <person name="Sone E.D."/>
            <person name="Koren S."/>
            <person name="Silverstein K.A.T."/>
            <person name="Beckman K.B."/>
            <person name="Gohl D.M."/>
        </authorList>
    </citation>
    <scope>NUCLEOTIDE SEQUENCE</scope>
    <source>
        <strain evidence="1">Duluth1</strain>
        <tissue evidence="1">Whole animal</tissue>
    </source>
</reference>
<proteinExistence type="predicted"/>
<dbReference type="AlphaFoldDB" id="A0A9D4M9A9"/>
<protein>
    <submittedName>
        <fullName evidence="1">Uncharacterized protein</fullName>
    </submittedName>
</protein>
<sequence length="127" mass="13938">MERWKSIMDIVINAALAAFGKKYGQNPDGLNANLHKLEPVYATKRSALLAYKKSPFEKTLSALRTTRCNAQRIADAAPMITVCSCATASSATPTEEMRVACTSASKMQLARGQKDRPTQVLHLEDDH</sequence>
<reference evidence="1" key="2">
    <citation type="submission" date="2020-11" db="EMBL/GenBank/DDBJ databases">
        <authorList>
            <person name="McCartney M.A."/>
            <person name="Auch B."/>
            <person name="Kono T."/>
            <person name="Mallez S."/>
            <person name="Becker A."/>
            <person name="Gohl D.M."/>
            <person name="Silverstein K.A.T."/>
            <person name="Koren S."/>
            <person name="Bechman K.B."/>
            <person name="Herman A."/>
            <person name="Abrahante J.E."/>
            <person name="Garbe J."/>
        </authorList>
    </citation>
    <scope>NUCLEOTIDE SEQUENCE</scope>
    <source>
        <strain evidence="1">Duluth1</strain>
        <tissue evidence="1">Whole animal</tissue>
    </source>
</reference>